<reference evidence="3" key="2">
    <citation type="submission" date="2020-10" db="EMBL/GenBank/DDBJ databases">
        <authorList>
            <person name="Scholz U."/>
            <person name="Mascher M."/>
            <person name="Fiebig A."/>
        </authorList>
    </citation>
    <scope>NUCLEOTIDE SEQUENCE [LARGE SCALE GENOMIC DNA]</scope>
    <source>
        <strain evidence="3">cv. Morex</strain>
    </source>
</reference>
<dbReference type="Proteomes" id="UP000011116">
    <property type="component" value="Chromosome 1H"/>
</dbReference>
<feature type="compositionally biased region" description="Basic and acidic residues" evidence="1">
    <location>
        <begin position="10"/>
        <end position="31"/>
    </location>
</feature>
<reference evidence="4" key="1">
    <citation type="journal article" date="2012" name="Nature">
        <title>A physical, genetic and functional sequence assembly of the barley genome.</title>
        <authorList>
            <consortium name="The International Barley Genome Sequencing Consortium"/>
            <person name="Mayer K.F."/>
            <person name="Waugh R."/>
            <person name="Brown J.W."/>
            <person name="Schulman A."/>
            <person name="Langridge P."/>
            <person name="Platzer M."/>
            <person name="Fincher G.B."/>
            <person name="Muehlbauer G.J."/>
            <person name="Sato K."/>
            <person name="Close T.J."/>
            <person name="Wise R.P."/>
            <person name="Stein N."/>
        </authorList>
    </citation>
    <scope>NUCLEOTIDE SEQUENCE [LARGE SCALE GENOMIC DNA]</scope>
    <source>
        <strain evidence="4">cv. Morex</strain>
    </source>
</reference>
<accession>A0A8I7B1J7</accession>
<keyword evidence="2" id="KW-0812">Transmembrane</keyword>
<dbReference type="AlphaFoldDB" id="A0A8I7B1J7"/>
<reference evidence="3" key="3">
    <citation type="submission" date="2022-01" db="UniProtKB">
        <authorList>
            <consortium name="EnsemblPlants"/>
        </authorList>
    </citation>
    <scope>IDENTIFICATION</scope>
    <source>
        <strain evidence="3">subsp. vulgare</strain>
    </source>
</reference>
<keyword evidence="2" id="KW-0472">Membrane</keyword>
<name>A0A8I7B1J7_HORVV</name>
<evidence type="ECO:0000256" key="1">
    <source>
        <dbReference type="SAM" id="MobiDB-lite"/>
    </source>
</evidence>
<keyword evidence="4" id="KW-1185">Reference proteome</keyword>
<feature type="region of interest" description="Disordered" evidence="1">
    <location>
        <begin position="1"/>
        <end position="47"/>
    </location>
</feature>
<dbReference type="Gramene" id="HORVU.MOREX.r2.1HG0067670.1">
    <property type="protein sequence ID" value="HORVU.MOREX.r2.1HG0067670.1.CDS.1"/>
    <property type="gene ID" value="HORVU.MOREX.r2.1HG0067670"/>
</dbReference>
<dbReference type="EnsemblPlants" id="HORVU.MOREX.r3.1HG0082510.1">
    <property type="protein sequence ID" value="HORVU.MOREX.r3.1HG0082510.1.CDS1"/>
    <property type="gene ID" value="HORVU.MOREX.r3.1HG0082510"/>
</dbReference>
<evidence type="ECO:0000256" key="2">
    <source>
        <dbReference type="SAM" id="Phobius"/>
    </source>
</evidence>
<protein>
    <submittedName>
        <fullName evidence="3">Uncharacterized protein</fullName>
    </submittedName>
</protein>
<sequence>MGLWNYGRKGTHDREAGSLLGRRRDSVKEEAASPPRQTAAPFTIAPRPAGHRDRQYLSVEVCRRYWETSMPVPWSDVHLPNAWHLSVDLVVIPPVPTSGRARCEEIERRRRLLPDDLYYDPRYAADSTLWDTWLRDEHDVRRASYFARTAAGPQRAREVRGRAGVCGLTPTPSSSPSPSPPPPPRITEEEEARLMQRVMKDSMATHDERQWPGLDRTMALSAVVDVAIPKPMEEEEVAAFPPELVGASWGWSCTAPEMAHAVGAVNWCPTPPRSPEREASPREEMPRSPFGVVQWSWPHLSMYYVFPFAHSFLFLMFITWHDCLNSMQVFRFCFAW</sequence>
<evidence type="ECO:0000313" key="3">
    <source>
        <dbReference type="EnsemblPlants" id="HORVU.MOREX.r3.1HG0082510.1.CDS1"/>
    </source>
</evidence>
<keyword evidence="2" id="KW-1133">Transmembrane helix</keyword>
<organism evidence="3 4">
    <name type="scientific">Hordeum vulgare subsp. vulgare</name>
    <name type="common">Domesticated barley</name>
    <dbReference type="NCBI Taxonomy" id="112509"/>
    <lineage>
        <taxon>Eukaryota</taxon>
        <taxon>Viridiplantae</taxon>
        <taxon>Streptophyta</taxon>
        <taxon>Embryophyta</taxon>
        <taxon>Tracheophyta</taxon>
        <taxon>Spermatophyta</taxon>
        <taxon>Magnoliopsida</taxon>
        <taxon>Liliopsida</taxon>
        <taxon>Poales</taxon>
        <taxon>Poaceae</taxon>
        <taxon>BOP clade</taxon>
        <taxon>Pooideae</taxon>
        <taxon>Triticodae</taxon>
        <taxon>Triticeae</taxon>
        <taxon>Hordeinae</taxon>
        <taxon>Hordeum</taxon>
    </lineage>
</organism>
<dbReference type="Gramene" id="HORVU.MOREX.r3.1HG0082510.1">
    <property type="protein sequence ID" value="HORVU.MOREX.r3.1HG0082510.1.CDS1"/>
    <property type="gene ID" value="HORVU.MOREX.r3.1HG0082510"/>
</dbReference>
<proteinExistence type="predicted"/>
<feature type="compositionally biased region" description="Pro residues" evidence="1">
    <location>
        <begin position="173"/>
        <end position="185"/>
    </location>
</feature>
<feature type="transmembrane region" description="Helical" evidence="2">
    <location>
        <begin position="302"/>
        <end position="321"/>
    </location>
</feature>
<evidence type="ECO:0000313" key="4">
    <source>
        <dbReference type="Proteomes" id="UP000011116"/>
    </source>
</evidence>
<feature type="region of interest" description="Disordered" evidence="1">
    <location>
        <begin position="164"/>
        <end position="186"/>
    </location>
</feature>